<feature type="compositionally biased region" description="Polar residues" evidence="1">
    <location>
        <begin position="622"/>
        <end position="639"/>
    </location>
</feature>
<evidence type="ECO:0000256" key="1">
    <source>
        <dbReference type="SAM" id="MobiDB-lite"/>
    </source>
</evidence>
<gene>
    <name evidence="2" type="ORF">RDB_LOCUS58053</name>
</gene>
<dbReference type="EMBL" id="CAJMWQ010001018">
    <property type="protein sequence ID" value="CAE6428968.1"/>
    <property type="molecule type" value="Genomic_DNA"/>
</dbReference>
<feature type="region of interest" description="Disordered" evidence="1">
    <location>
        <begin position="407"/>
        <end position="475"/>
    </location>
</feature>
<reference evidence="2" key="1">
    <citation type="submission" date="2021-01" db="EMBL/GenBank/DDBJ databases">
        <authorList>
            <person name="Kaushik A."/>
        </authorList>
    </citation>
    <scope>NUCLEOTIDE SEQUENCE</scope>
    <source>
        <strain evidence="2">AG1-1B</strain>
    </source>
</reference>
<dbReference type="Proteomes" id="UP000663826">
    <property type="component" value="Unassembled WGS sequence"/>
</dbReference>
<feature type="region of interest" description="Disordered" evidence="1">
    <location>
        <begin position="538"/>
        <end position="557"/>
    </location>
</feature>
<feature type="compositionally biased region" description="Basic and acidic residues" evidence="1">
    <location>
        <begin position="35"/>
        <end position="48"/>
    </location>
</feature>
<comment type="caution">
    <text evidence="2">The sequence shown here is derived from an EMBL/GenBank/DDBJ whole genome shotgun (WGS) entry which is preliminary data.</text>
</comment>
<accession>A0A8H3AMB5</accession>
<feature type="compositionally biased region" description="Low complexity" evidence="1">
    <location>
        <begin position="422"/>
        <end position="475"/>
    </location>
</feature>
<protein>
    <submittedName>
        <fullName evidence="2">Uncharacterized protein</fullName>
    </submittedName>
</protein>
<feature type="region of interest" description="Disordered" evidence="1">
    <location>
        <begin position="35"/>
        <end position="58"/>
    </location>
</feature>
<organism evidence="2 3">
    <name type="scientific">Rhizoctonia solani</name>
    <dbReference type="NCBI Taxonomy" id="456999"/>
    <lineage>
        <taxon>Eukaryota</taxon>
        <taxon>Fungi</taxon>
        <taxon>Dikarya</taxon>
        <taxon>Basidiomycota</taxon>
        <taxon>Agaricomycotina</taxon>
        <taxon>Agaricomycetes</taxon>
        <taxon>Cantharellales</taxon>
        <taxon>Ceratobasidiaceae</taxon>
        <taxon>Rhizoctonia</taxon>
    </lineage>
</organism>
<feature type="compositionally biased region" description="Basic and acidic residues" evidence="1">
    <location>
        <begin position="543"/>
        <end position="556"/>
    </location>
</feature>
<proteinExistence type="predicted"/>
<evidence type="ECO:0000313" key="3">
    <source>
        <dbReference type="Proteomes" id="UP000663826"/>
    </source>
</evidence>
<dbReference type="AlphaFoldDB" id="A0A8H3AMB5"/>
<name>A0A8H3AMB5_9AGAM</name>
<feature type="region of interest" description="Disordered" evidence="1">
    <location>
        <begin position="622"/>
        <end position="642"/>
    </location>
</feature>
<sequence length="1077" mass="116933">MPAVDTSTLPPVPNVTAPAVVLQLKAFKLDKATTDKATTDKSTTDKSTIDPPSKTYQTTPLASFEHGCASTDAFKTSILNIIRPKIKAVMTEVFRFSDAEGSIISDDTTIESYLRSLGTPFDPTKISDPIKVYVIPFKEPPVSIMEILNSPPFILKFAQRVEGGEVKREGTLASDSFPAMKGGKTPLGEIRPRIAAMSSAFTRHQFCLQDGHLVDDHMLLSDYLVSSSKPADQTELIPSLEVYFCKPGVNTAGVADWAKTIDALKTDSTLKGDALNVERDKSLLEIKEQLDASKYRVSEFAVKDAKSAGKLTEDEWGLVIRNCNLMFGWVVDVDNNTIKRAPKAGETVSSRYSTNLTHLWVAFRLKKGLNMPVGYVPPVYNPTTTPVTTTNTTTTSVATSVPLTAPATINPATGQPMPATSVPPTTTTGIPNTTGIPVTTTTAVPTTTTGLPVTTTAVPTTTTSTSQSTTTTTTTNVRLPEKANAIPNFAVTDDSRIEITMVEHQFQESMAKSHFSSTSVEASVSGGIGAFSVGVSTSVSKSSSHEEKKSRKESEKTLVGSYLFPRATVNLTPSDLEPTEDLKSAIAKIRTKKDITDLRKLHRDFGMPHVLSVPKPWVSASVKTSHEQGSASQQGTTTADSKEKLVFEATGGNTLLATNPDSWSASLSDYSHWRAIKRDELTSLSDAISQIEGYSSVMMWFSQAVPALSKYVQIPPSRSLTFRLKAIPDTPRMKRVFGTGDHRYLGHNPTQIPELVQVGVDALSESLGSEFVPGAVDKGWPIVDLTAFTQPRYLSKPSGLFTPRRTQAPVLVPYTGKITAQKPTDDKAKADLKAFDNIYKQTVWKFEVPDGDVLVHESRVSITSFGSDVNPTLSVFRTEQGAFLPAMTSQDGPSYWRVLRSDPTARPGDPIRDGDNIRLCWVFSDQTAGFRDFYDDTFGRRRFSKPDECSDALYLKVPYPPFSESTNTVMVLSGVEITKPVVEPLRVVAPQGVSYNEGLVCYNLHDVSFRLDFVGSEVVGETRDYMAPVSGAESGIPSMGWDLSTRELRLPALMVANLLLPGAKGPTAAVLLSALLL</sequence>
<evidence type="ECO:0000313" key="2">
    <source>
        <dbReference type="EMBL" id="CAE6428968.1"/>
    </source>
</evidence>